<dbReference type="RefSeq" id="WP_059175873.1">
    <property type="nucleotide sequence ID" value="NZ_BCNO01000001.1"/>
</dbReference>
<protein>
    <submittedName>
        <fullName evidence="1">Uncharacterized protein</fullName>
    </submittedName>
</protein>
<dbReference type="EMBL" id="BCNO01000001">
    <property type="protein sequence ID" value="GAQ94417.1"/>
    <property type="molecule type" value="Genomic_DNA"/>
</dbReference>
<accession>A0A0U9HUB9</accession>
<organism evidence="1 2">
    <name type="scientific">Thermodesulfovibrio aggregans</name>
    <dbReference type="NCBI Taxonomy" id="86166"/>
    <lineage>
        <taxon>Bacteria</taxon>
        <taxon>Pseudomonadati</taxon>
        <taxon>Nitrospirota</taxon>
        <taxon>Thermodesulfovibrionia</taxon>
        <taxon>Thermodesulfovibrionales</taxon>
        <taxon>Thermodesulfovibrionaceae</taxon>
        <taxon>Thermodesulfovibrio</taxon>
    </lineage>
</organism>
<evidence type="ECO:0000313" key="1">
    <source>
        <dbReference type="EMBL" id="GAQ94417.1"/>
    </source>
</evidence>
<sequence length="284" mass="33392">MKKELLKVVWYAAEGVVLVKGSFADRDTLIKLQDRICSELQWDKRCCLLHKTTDGYCLWNVKEIAEYVRFFGYVLCGLSYVNRNKEYAPVISHYEEHFKQADREGKEPPFVSFEGLINLLKEPFLDLFRRQKTVSFKGLVEMIDKARKKFKSLKSSLSLPDNPVLQSLFLNIRNFLYQRNAIDEEGNLISINAFVDACIEYVESKQEEDIAYGVECIVCGRYFVPKKGKWALFCSECRMHKATIQRRLQRLGIYPEDRTEWIELKQKYPVLFRITPLKRKKAKN</sequence>
<keyword evidence="2" id="KW-1185">Reference proteome</keyword>
<dbReference type="STRING" id="86166.TAGGR_1597"/>
<proteinExistence type="predicted"/>
<reference evidence="2" key="1">
    <citation type="submission" date="2016-01" db="EMBL/GenBank/DDBJ databases">
        <title>Draft genome sequence of Thermodesulfovibrio aggregans strain TGE-P1.</title>
        <authorList>
            <person name="Sekiguchi Y."/>
            <person name="Ohashi A."/>
            <person name="Matsuura N."/>
            <person name="Tourlousse M.D."/>
        </authorList>
    </citation>
    <scope>NUCLEOTIDE SEQUENCE [LARGE SCALE GENOMIC DNA]</scope>
    <source>
        <strain evidence="2">TGE-P1</strain>
    </source>
</reference>
<comment type="caution">
    <text evidence="1">The sequence shown here is derived from an EMBL/GenBank/DDBJ whole genome shotgun (WGS) entry which is preliminary data.</text>
</comment>
<evidence type="ECO:0000313" key="2">
    <source>
        <dbReference type="Proteomes" id="UP000054976"/>
    </source>
</evidence>
<gene>
    <name evidence="1" type="ORF">TAGGR_1597</name>
</gene>
<name>A0A0U9HUB9_9BACT</name>
<dbReference type="AlphaFoldDB" id="A0A0U9HUB9"/>
<dbReference type="Proteomes" id="UP000054976">
    <property type="component" value="Unassembled WGS sequence"/>
</dbReference>